<accession>A0ABU7ID99</accession>
<organism evidence="1 2">
    <name type="scientific">Pedobacter albus</name>
    <dbReference type="NCBI Taxonomy" id="3113905"/>
    <lineage>
        <taxon>Bacteria</taxon>
        <taxon>Pseudomonadati</taxon>
        <taxon>Bacteroidota</taxon>
        <taxon>Sphingobacteriia</taxon>
        <taxon>Sphingobacteriales</taxon>
        <taxon>Sphingobacteriaceae</taxon>
        <taxon>Pedobacter</taxon>
    </lineage>
</organism>
<evidence type="ECO:0000313" key="2">
    <source>
        <dbReference type="Proteomes" id="UP001336835"/>
    </source>
</evidence>
<proteinExistence type="predicted"/>
<protein>
    <submittedName>
        <fullName evidence="1">Uncharacterized protein</fullName>
    </submittedName>
</protein>
<dbReference type="Proteomes" id="UP001336835">
    <property type="component" value="Unassembled WGS sequence"/>
</dbReference>
<dbReference type="RefSeq" id="WP_330109438.1">
    <property type="nucleotide sequence ID" value="NZ_JAZDQT010000003.1"/>
</dbReference>
<evidence type="ECO:0000313" key="1">
    <source>
        <dbReference type="EMBL" id="MEE1947154.1"/>
    </source>
</evidence>
<name>A0ABU7ID99_9SPHI</name>
<dbReference type="EMBL" id="JAZDQT010000003">
    <property type="protein sequence ID" value="MEE1947154.1"/>
    <property type="molecule type" value="Genomic_DNA"/>
</dbReference>
<reference evidence="1 2" key="1">
    <citation type="submission" date="2024-01" db="EMBL/GenBank/DDBJ databases">
        <title>Pedobacter sp. nov., isolated from fresh soil.</title>
        <authorList>
            <person name="Le N.T.T."/>
        </authorList>
    </citation>
    <scope>NUCLEOTIDE SEQUENCE [LARGE SCALE GENOMIC DNA]</scope>
    <source>
        <strain evidence="1 2">KR3-3</strain>
    </source>
</reference>
<comment type="caution">
    <text evidence="1">The sequence shown here is derived from an EMBL/GenBank/DDBJ whole genome shotgun (WGS) entry which is preliminary data.</text>
</comment>
<keyword evidence="2" id="KW-1185">Reference proteome</keyword>
<sequence>MPKNITYRRENTKQWLLALALLLSIFTFAGFAKSSESGLPSTYQTALAYVQKAVAQKRTVLYGKPVPRVAKKDVNRYAVLTYGLLVKVRYAVRLKCTLDYSFKGILLHQKTIPQSFKESVGPNV</sequence>
<gene>
    <name evidence="1" type="ORF">VRU48_18655</name>
</gene>